<proteinExistence type="predicted"/>
<accession>A0ABM9GUV2</accession>
<dbReference type="EMBL" id="CAKXYP010000005">
    <property type="protein sequence ID" value="CAH9415078.1"/>
    <property type="molecule type" value="Genomic_DNA"/>
</dbReference>
<dbReference type="Gene3D" id="3.40.50.410">
    <property type="entry name" value="von Willebrand factor, type A domain"/>
    <property type="match status" value="1"/>
</dbReference>
<protein>
    <recommendedName>
        <fullName evidence="2">VWFA domain-containing protein</fullName>
    </recommendedName>
</protein>
<dbReference type="Pfam" id="PF13531">
    <property type="entry name" value="SBP_bac_11"/>
    <property type="match status" value="1"/>
</dbReference>
<gene>
    <name evidence="3" type="ORF">SGL43_02090</name>
</gene>
<dbReference type="SUPFAM" id="SSF53300">
    <property type="entry name" value="vWA-like"/>
    <property type="match status" value="1"/>
</dbReference>
<dbReference type="InterPro" id="IPR002035">
    <property type="entry name" value="VWF_A"/>
</dbReference>
<name>A0ABM9GUV2_STRGL</name>
<feature type="region of interest" description="Disordered" evidence="1">
    <location>
        <begin position="249"/>
        <end position="337"/>
    </location>
</feature>
<organism evidence="3 4">
    <name type="scientific">Streptomyces globisporus</name>
    <dbReference type="NCBI Taxonomy" id="1908"/>
    <lineage>
        <taxon>Bacteria</taxon>
        <taxon>Bacillati</taxon>
        <taxon>Actinomycetota</taxon>
        <taxon>Actinomycetes</taxon>
        <taxon>Kitasatosporales</taxon>
        <taxon>Streptomycetaceae</taxon>
        <taxon>Streptomyces</taxon>
    </lineage>
</organism>
<evidence type="ECO:0000313" key="4">
    <source>
        <dbReference type="Proteomes" id="UP001154015"/>
    </source>
</evidence>
<keyword evidence="4" id="KW-1185">Reference proteome</keyword>
<feature type="compositionally biased region" description="Basic and acidic residues" evidence="1">
    <location>
        <begin position="274"/>
        <end position="284"/>
    </location>
</feature>
<dbReference type="Gene3D" id="3.40.50.1460">
    <property type="match status" value="1"/>
</dbReference>
<evidence type="ECO:0000256" key="1">
    <source>
        <dbReference type="SAM" id="MobiDB-lite"/>
    </source>
</evidence>
<comment type="caution">
    <text evidence="3">The sequence shown here is derived from an EMBL/GenBank/DDBJ whole genome shotgun (WGS) entry which is preliminary data.</text>
</comment>
<sequence>MPPYNARSPQNRAKTHRAVLIGVDSYTHEPDLPAVAHSLRLMEEALTAEGTGVLDPGELLILPGPAGVGPGTVDPLEALREIRNAREQVDGLLIVYFAGHGLVRADGTDLHLLFSPSRVIADRHHPFVDALSWREQIMAELRLARADWVVVVLDCCFAGNARLDFHPEEQQNFALLMAAEQGVEIPPGDAATGTDFTVGLHRLLTRRTWASKPATFTRLVGEIREAMAPLKAVDDHRWIPGERRHGDDVLLAIPGRKRGRESEGNGPAGTAHETGGRSKHEPTGREGAGGTPAQPGESETGSEAEARSAGATRAESGTHAAGTAQAVDPAPGRRPSSRRHRALCAALALVCFGGAGVLLSLADGPDRGCAPPLELRVLVDPDIRPTVQKAADVYLDRDVGDCRAVGISVYTGNSTDVVDAFQAAPLWQAPPASCPPSGDCLLPQRDLGAQPDVWIPAASITSLRVLAEQSAAAGTAAKLDSLGSVAYTPMVLAVPAEAGRKPDPADRPAPLADLVAGVRDAGADGTEPYQVLRPDPEGGDGALLSTTALYGTDDRRPTDVEAVLTDDRLPPQPTARDLMCGLADGSRNELEDRAAVLIPEQTMALFNLPSASGEADAVGRPACASDVLEHRAARYPTDVPVLDLPFFRVTWSGADRDAAAREQVVRDFYDWLAEDPEARAVFVRDGFRTGASGKPSLPAAASPLTAKANEGAVSLLLPPSNPPTSASEVTETLRDYRQALGPGRVLYLLDDSTSMEDNRVWSGPGRAKDLVARSTASIGPDDTFGVWGLSPGDAANHTEPVPFGRPDPDPGPAREAIGRAPAVNKNARVLDGLRDGLSELRSGQEGPVPLLLVLVTDDEDSADLRGEDVRALVETATEGPPVRVVTVSLRGGGCAPGLLNHRLAEATGGRCLDAADDLATELTAEVAKTGTGDAR</sequence>
<feature type="domain" description="VWFA" evidence="2">
    <location>
        <begin position="742"/>
        <end position="923"/>
    </location>
</feature>
<evidence type="ECO:0000259" key="2">
    <source>
        <dbReference type="SMART" id="SM00327"/>
    </source>
</evidence>
<dbReference type="Proteomes" id="UP001154015">
    <property type="component" value="Unassembled WGS sequence"/>
</dbReference>
<reference evidence="3" key="1">
    <citation type="submission" date="2022-03" db="EMBL/GenBank/DDBJ databases">
        <authorList>
            <person name="Leyn A S."/>
        </authorList>
    </citation>
    <scope>NUCLEOTIDE SEQUENCE</scope>
    <source>
        <strain evidence="3">Streptomyces globisporus 4-3</strain>
    </source>
</reference>
<dbReference type="InterPro" id="IPR036465">
    <property type="entry name" value="vWFA_dom_sf"/>
</dbReference>
<dbReference type="RefSeq" id="WP_318574517.1">
    <property type="nucleotide sequence ID" value="NZ_CAKXYP010000005.1"/>
</dbReference>
<dbReference type="SMART" id="SM00327">
    <property type="entry name" value="VWA"/>
    <property type="match status" value="1"/>
</dbReference>
<evidence type="ECO:0000313" key="3">
    <source>
        <dbReference type="EMBL" id="CAH9415078.1"/>
    </source>
</evidence>